<evidence type="ECO:0000313" key="3">
    <source>
        <dbReference type="Proteomes" id="UP000223968"/>
    </source>
</evidence>
<name>A0A2B7XX20_9EURO</name>
<dbReference type="AlphaFoldDB" id="A0A2B7XX20"/>
<gene>
    <name evidence="2" type="ORF">AJ79_03615</name>
</gene>
<proteinExistence type="predicted"/>
<keyword evidence="1" id="KW-0472">Membrane</keyword>
<dbReference type="EMBL" id="PDNB01000045">
    <property type="protein sequence ID" value="PGH13485.1"/>
    <property type="molecule type" value="Genomic_DNA"/>
</dbReference>
<comment type="caution">
    <text evidence="2">The sequence shown here is derived from an EMBL/GenBank/DDBJ whole genome shotgun (WGS) entry which is preliminary data.</text>
</comment>
<sequence>MDPLSVTASVITVGQAAGMLIGAVAFYASTLKNASELELPKLKREIEDLQTLRDVWGRWQTKQRGRLGPKISCQH</sequence>
<keyword evidence="1" id="KW-0812">Transmembrane</keyword>
<dbReference type="OrthoDB" id="195446at2759"/>
<feature type="transmembrane region" description="Helical" evidence="1">
    <location>
        <begin position="6"/>
        <end position="28"/>
    </location>
</feature>
<keyword evidence="1" id="KW-1133">Transmembrane helix</keyword>
<protein>
    <submittedName>
        <fullName evidence="2">Uncharacterized protein</fullName>
    </submittedName>
</protein>
<evidence type="ECO:0000313" key="2">
    <source>
        <dbReference type="EMBL" id="PGH13485.1"/>
    </source>
</evidence>
<keyword evidence="3" id="KW-1185">Reference proteome</keyword>
<accession>A0A2B7XX20</accession>
<reference evidence="2 3" key="1">
    <citation type="submission" date="2017-10" db="EMBL/GenBank/DDBJ databases">
        <title>Comparative genomics in systemic dimorphic fungi from Ajellomycetaceae.</title>
        <authorList>
            <person name="Munoz J.F."/>
            <person name="Mcewen J.G."/>
            <person name="Clay O.K."/>
            <person name="Cuomo C.A."/>
        </authorList>
    </citation>
    <scope>NUCLEOTIDE SEQUENCE [LARGE SCALE GENOMIC DNA]</scope>
    <source>
        <strain evidence="2 3">UAMH5409</strain>
    </source>
</reference>
<evidence type="ECO:0000256" key="1">
    <source>
        <dbReference type="SAM" id="Phobius"/>
    </source>
</evidence>
<dbReference type="Proteomes" id="UP000223968">
    <property type="component" value="Unassembled WGS sequence"/>
</dbReference>
<organism evidence="2 3">
    <name type="scientific">Helicocarpus griseus UAMH5409</name>
    <dbReference type="NCBI Taxonomy" id="1447875"/>
    <lineage>
        <taxon>Eukaryota</taxon>
        <taxon>Fungi</taxon>
        <taxon>Dikarya</taxon>
        <taxon>Ascomycota</taxon>
        <taxon>Pezizomycotina</taxon>
        <taxon>Eurotiomycetes</taxon>
        <taxon>Eurotiomycetidae</taxon>
        <taxon>Onygenales</taxon>
        <taxon>Ajellomycetaceae</taxon>
        <taxon>Helicocarpus</taxon>
    </lineage>
</organism>